<dbReference type="GO" id="GO:0043138">
    <property type="term" value="F:3'-5' DNA helicase activity"/>
    <property type="evidence" value="ECO:0007669"/>
    <property type="project" value="UniProtKB-EC"/>
</dbReference>
<dbReference type="PROSITE" id="PS51194">
    <property type="entry name" value="HELICASE_CTER"/>
    <property type="match status" value="1"/>
</dbReference>
<dbReference type="KEGG" id="mng:MNEG_6431"/>
<feature type="region of interest" description="Disordered" evidence="5">
    <location>
        <begin position="275"/>
        <end position="318"/>
    </location>
</feature>
<dbReference type="STRING" id="145388.A0A0D2JQZ3"/>
<dbReference type="InterPro" id="IPR035441">
    <property type="entry name" value="TFIIS/LEDGF_dom_sf"/>
</dbReference>
<name>A0A0D2JQZ3_9CHLO</name>
<comment type="similarity">
    <text evidence="1">Belongs to the helicase family. RecQ subfamily.</text>
</comment>
<keyword evidence="9" id="KW-1185">Reference proteome</keyword>
<dbReference type="PROSITE" id="PS51319">
    <property type="entry name" value="TFIIS_N"/>
    <property type="match status" value="1"/>
</dbReference>
<feature type="compositionally biased region" description="Acidic residues" evidence="5">
    <location>
        <begin position="229"/>
        <end position="252"/>
    </location>
</feature>
<dbReference type="Pfam" id="PF00271">
    <property type="entry name" value="Helicase_C"/>
    <property type="match status" value="1"/>
</dbReference>
<comment type="subcellular location">
    <subcellularLocation>
        <location evidence="4">Nucleus</location>
    </subcellularLocation>
</comment>
<sequence length="505" mass="51350">MGVDSPDVRLVVHMNPPSSMEALYQESGRAGRDGLPARSIIFYGAADRRRMDFILQQELEQARRGGGGGGGAARGRGGGRKRGLEQRAPKSEGHDDEDGGDDAPGNAADDGGGKAMAAAALKAWGEVVAYCTQPTCRRVRVLGHFGETPPAHANAAAGGARRREGACPRCCDVCDDPREAAAAAEQQRELEASALLRRGGAGWRGGGGARGAGRGGGRGRGEPWGWDDGSSDEEGEEGGGSDEGDGDAAGEDEAAAELLRQAKRRAPASALAVLERAEEAQEKKRRQQALEAEGDPLDRRLAAAGGAPPSHRAEVDAAQRGAVRAKLAQLIASNPALACTAAQSDAIGAAAEGAVHRPAIQKQPYTSAATALAAAVRRAPGWHALAPWAGAFAGCGREAFLEAAVAAAEAAAGGGQDEGDGRLQRAVQELRMLRDLEVTAGLLQATGAGRRVRALKKCAGGVGEAAGAVVDAWRARVAAATAAVSGEGGGQQRRERPPAGSGGGG</sequence>
<evidence type="ECO:0000256" key="2">
    <source>
        <dbReference type="ARBA" id="ARBA00034617"/>
    </source>
</evidence>
<dbReference type="Proteomes" id="UP000054498">
    <property type="component" value="Unassembled WGS sequence"/>
</dbReference>
<dbReference type="InterPro" id="IPR017923">
    <property type="entry name" value="TFIIS_N"/>
</dbReference>
<evidence type="ECO:0000256" key="1">
    <source>
        <dbReference type="ARBA" id="ARBA00005446"/>
    </source>
</evidence>
<dbReference type="PANTHER" id="PTHR13710">
    <property type="entry name" value="DNA HELICASE RECQ FAMILY MEMBER"/>
    <property type="match status" value="1"/>
</dbReference>
<feature type="region of interest" description="Disordered" evidence="5">
    <location>
        <begin position="482"/>
        <end position="505"/>
    </location>
</feature>
<dbReference type="GO" id="GO:0005694">
    <property type="term" value="C:chromosome"/>
    <property type="evidence" value="ECO:0007669"/>
    <property type="project" value="TreeGrafter"/>
</dbReference>
<reference evidence="8 9" key="1">
    <citation type="journal article" date="2013" name="BMC Genomics">
        <title>Reconstruction of the lipid metabolism for the microalga Monoraphidium neglectum from its genome sequence reveals characteristics suitable for biofuel production.</title>
        <authorList>
            <person name="Bogen C."/>
            <person name="Al-Dilaimi A."/>
            <person name="Albersmeier A."/>
            <person name="Wichmann J."/>
            <person name="Grundmann M."/>
            <person name="Rupp O."/>
            <person name="Lauersen K.J."/>
            <person name="Blifernez-Klassen O."/>
            <person name="Kalinowski J."/>
            <person name="Goesmann A."/>
            <person name="Mussgnug J.H."/>
            <person name="Kruse O."/>
        </authorList>
    </citation>
    <scope>NUCLEOTIDE SEQUENCE [LARGE SCALE GENOMIC DNA]</scope>
    <source>
        <strain evidence="8 9">SAG 48.87</strain>
    </source>
</reference>
<evidence type="ECO:0000313" key="9">
    <source>
        <dbReference type="Proteomes" id="UP000054498"/>
    </source>
</evidence>
<protein>
    <recommendedName>
        <fullName evidence="3">DNA 3'-5' helicase</fullName>
        <ecNumber evidence="3">5.6.2.4</ecNumber>
    </recommendedName>
</protein>
<dbReference type="InterPro" id="IPR001650">
    <property type="entry name" value="Helicase_C-like"/>
</dbReference>
<proteinExistence type="inferred from homology"/>
<dbReference type="InterPro" id="IPR027417">
    <property type="entry name" value="P-loop_NTPase"/>
</dbReference>
<dbReference type="GO" id="GO:0009378">
    <property type="term" value="F:four-way junction helicase activity"/>
    <property type="evidence" value="ECO:0007669"/>
    <property type="project" value="TreeGrafter"/>
</dbReference>
<dbReference type="GO" id="GO:0005634">
    <property type="term" value="C:nucleus"/>
    <property type="evidence" value="ECO:0007669"/>
    <property type="project" value="UniProtKB-SubCell"/>
</dbReference>
<accession>A0A0D2JQZ3</accession>
<dbReference type="OrthoDB" id="10261556at2759"/>
<feature type="compositionally biased region" description="Basic and acidic residues" evidence="5">
    <location>
        <begin position="82"/>
        <end position="93"/>
    </location>
</feature>
<dbReference type="SUPFAM" id="SSF52540">
    <property type="entry name" value="P-loop containing nucleoside triphosphate hydrolases"/>
    <property type="match status" value="1"/>
</dbReference>
<feature type="compositionally biased region" description="Low complexity" evidence="5">
    <location>
        <begin position="103"/>
        <end position="113"/>
    </location>
</feature>
<feature type="region of interest" description="Disordered" evidence="5">
    <location>
        <begin position="199"/>
        <end position="252"/>
    </location>
</feature>
<feature type="domain" description="TFIIS N-terminal" evidence="7">
    <location>
        <begin position="402"/>
        <end position="480"/>
    </location>
</feature>
<dbReference type="RefSeq" id="XP_013900547.1">
    <property type="nucleotide sequence ID" value="XM_014045093.1"/>
</dbReference>
<feature type="compositionally biased region" description="Gly residues" evidence="5">
    <location>
        <begin position="64"/>
        <end position="76"/>
    </location>
</feature>
<dbReference type="Gene3D" id="1.20.930.10">
    <property type="entry name" value="Conserved domain common to transcription factors TFIIS, elongin A, CRSP70"/>
    <property type="match status" value="1"/>
</dbReference>
<dbReference type="GeneID" id="25739307"/>
<evidence type="ECO:0000259" key="7">
    <source>
        <dbReference type="PROSITE" id="PS51319"/>
    </source>
</evidence>
<evidence type="ECO:0000259" key="6">
    <source>
        <dbReference type="PROSITE" id="PS51194"/>
    </source>
</evidence>
<gene>
    <name evidence="8" type="ORF">MNEG_6431</name>
</gene>
<dbReference type="GO" id="GO:0000724">
    <property type="term" value="P:double-strand break repair via homologous recombination"/>
    <property type="evidence" value="ECO:0007669"/>
    <property type="project" value="TreeGrafter"/>
</dbReference>
<evidence type="ECO:0000256" key="5">
    <source>
        <dbReference type="SAM" id="MobiDB-lite"/>
    </source>
</evidence>
<dbReference type="EMBL" id="KK101261">
    <property type="protein sequence ID" value="KIZ01528.1"/>
    <property type="molecule type" value="Genomic_DNA"/>
</dbReference>
<comment type="catalytic activity">
    <reaction evidence="2">
        <text>Couples ATP hydrolysis with the unwinding of duplex DNA by translocating in the 3'-5' direction.</text>
        <dbReference type="EC" id="5.6.2.4"/>
    </reaction>
</comment>
<dbReference type="GO" id="GO:0005737">
    <property type="term" value="C:cytoplasm"/>
    <property type="evidence" value="ECO:0007669"/>
    <property type="project" value="TreeGrafter"/>
</dbReference>
<feature type="compositionally biased region" description="Gly residues" evidence="5">
    <location>
        <begin position="199"/>
        <end position="218"/>
    </location>
</feature>
<evidence type="ECO:0000313" key="8">
    <source>
        <dbReference type="EMBL" id="KIZ01528.1"/>
    </source>
</evidence>
<dbReference type="Pfam" id="PF16124">
    <property type="entry name" value="RecQ_Zn_bind"/>
    <property type="match status" value="1"/>
</dbReference>
<dbReference type="EC" id="5.6.2.4" evidence="3"/>
<keyword evidence="4" id="KW-0539">Nucleus</keyword>
<evidence type="ECO:0000256" key="4">
    <source>
        <dbReference type="PROSITE-ProRule" id="PRU00649"/>
    </source>
</evidence>
<dbReference type="Pfam" id="PF08711">
    <property type="entry name" value="Med26"/>
    <property type="match status" value="1"/>
</dbReference>
<evidence type="ECO:0000256" key="3">
    <source>
        <dbReference type="ARBA" id="ARBA00034808"/>
    </source>
</evidence>
<feature type="domain" description="Helicase C-terminal" evidence="6">
    <location>
        <begin position="1"/>
        <end position="70"/>
    </location>
</feature>
<dbReference type="Gene3D" id="3.40.50.300">
    <property type="entry name" value="P-loop containing nucleotide triphosphate hydrolases"/>
    <property type="match status" value="1"/>
</dbReference>
<dbReference type="PANTHER" id="PTHR13710:SF155">
    <property type="entry name" value="ATP-DEPENDENT DNA HELICASE Q-LIKE 3"/>
    <property type="match status" value="1"/>
</dbReference>
<dbReference type="InterPro" id="IPR032284">
    <property type="entry name" value="RecQ_Zn-bd"/>
</dbReference>
<organism evidence="8 9">
    <name type="scientific">Monoraphidium neglectum</name>
    <dbReference type="NCBI Taxonomy" id="145388"/>
    <lineage>
        <taxon>Eukaryota</taxon>
        <taxon>Viridiplantae</taxon>
        <taxon>Chlorophyta</taxon>
        <taxon>core chlorophytes</taxon>
        <taxon>Chlorophyceae</taxon>
        <taxon>CS clade</taxon>
        <taxon>Sphaeropleales</taxon>
        <taxon>Selenastraceae</taxon>
        <taxon>Monoraphidium</taxon>
    </lineage>
</organism>
<dbReference type="SUPFAM" id="SSF47676">
    <property type="entry name" value="Conserved domain common to transcription factors TFIIS, elongin A, CRSP70"/>
    <property type="match status" value="1"/>
</dbReference>
<dbReference type="AlphaFoldDB" id="A0A0D2JQZ3"/>
<feature type="region of interest" description="Disordered" evidence="5">
    <location>
        <begin position="60"/>
        <end position="113"/>
    </location>
</feature>